<gene>
    <name evidence="2" type="ORF">L1049_009678</name>
</gene>
<dbReference type="Proteomes" id="UP001415857">
    <property type="component" value="Unassembled WGS sequence"/>
</dbReference>
<dbReference type="InterPro" id="IPR008889">
    <property type="entry name" value="VQ"/>
</dbReference>
<evidence type="ECO:0000313" key="2">
    <source>
        <dbReference type="EMBL" id="KAK9267256.1"/>
    </source>
</evidence>
<accession>A0AAP0R6C6</accession>
<evidence type="ECO:0000259" key="1">
    <source>
        <dbReference type="Pfam" id="PF05678"/>
    </source>
</evidence>
<reference evidence="2 3" key="1">
    <citation type="journal article" date="2024" name="Plant J.">
        <title>Genome sequences and population genomics reveal climatic adaptation and genomic divergence between two closely related sweetgum species.</title>
        <authorList>
            <person name="Xu W.Q."/>
            <person name="Ren C.Q."/>
            <person name="Zhang X.Y."/>
            <person name="Comes H.P."/>
            <person name="Liu X.H."/>
            <person name="Li Y.G."/>
            <person name="Kettle C.J."/>
            <person name="Jalonen R."/>
            <person name="Gaisberger H."/>
            <person name="Ma Y.Z."/>
            <person name="Qiu Y.X."/>
        </authorList>
    </citation>
    <scope>NUCLEOTIDE SEQUENCE [LARGE SCALE GENOMIC DNA]</scope>
    <source>
        <strain evidence="2">Hangzhou</strain>
    </source>
</reference>
<dbReference type="InterPro" id="IPR039608">
    <property type="entry name" value="VQ_1/10"/>
</dbReference>
<comment type="caution">
    <text evidence="2">The sequence shown here is derived from an EMBL/GenBank/DDBJ whole genome shotgun (WGS) entry which is preliminary data.</text>
</comment>
<name>A0AAP0R6C6_LIQFO</name>
<proteinExistence type="predicted"/>
<dbReference type="Pfam" id="PF05678">
    <property type="entry name" value="VQ"/>
    <property type="match status" value="1"/>
</dbReference>
<protein>
    <recommendedName>
        <fullName evidence="1">VQ domain-containing protein</fullName>
    </recommendedName>
</protein>
<dbReference type="PANTHER" id="PTHR34777">
    <property type="entry name" value="VQ MOTIF-CONTAINING PROTEIN 10"/>
    <property type="match status" value="1"/>
</dbReference>
<dbReference type="PANTHER" id="PTHR34777:SF25">
    <property type="entry name" value="VQ DOMAIN-CONTAINING PROTEIN"/>
    <property type="match status" value="1"/>
</dbReference>
<sequence>MATARHEPVKVVLIDTKYVETDQMSFKSVVQSLTGKDSCVAWIEESSESFVGRKRSRTLTVASGGLKKPRSGGEVALMLTKDNSLKEFEKLLLDLPPPVEELHWLWAD</sequence>
<feature type="domain" description="VQ" evidence="1">
    <location>
        <begin position="15"/>
        <end position="38"/>
    </location>
</feature>
<keyword evidence="3" id="KW-1185">Reference proteome</keyword>
<dbReference type="AlphaFoldDB" id="A0AAP0R6C6"/>
<dbReference type="EMBL" id="JBBPBK010000016">
    <property type="protein sequence ID" value="KAK9267256.1"/>
    <property type="molecule type" value="Genomic_DNA"/>
</dbReference>
<organism evidence="2 3">
    <name type="scientific">Liquidambar formosana</name>
    <name type="common">Formosan gum</name>
    <dbReference type="NCBI Taxonomy" id="63359"/>
    <lineage>
        <taxon>Eukaryota</taxon>
        <taxon>Viridiplantae</taxon>
        <taxon>Streptophyta</taxon>
        <taxon>Embryophyta</taxon>
        <taxon>Tracheophyta</taxon>
        <taxon>Spermatophyta</taxon>
        <taxon>Magnoliopsida</taxon>
        <taxon>eudicotyledons</taxon>
        <taxon>Gunneridae</taxon>
        <taxon>Pentapetalae</taxon>
        <taxon>Saxifragales</taxon>
        <taxon>Altingiaceae</taxon>
        <taxon>Liquidambar</taxon>
    </lineage>
</organism>
<evidence type="ECO:0000313" key="3">
    <source>
        <dbReference type="Proteomes" id="UP001415857"/>
    </source>
</evidence>